<evidence type="ECO:0000313" key="2">
    <source>
        <dbReference type="Ensembl" id="ENSGACP00000003501.1"/>
    </source>
</evidence>
<dbReference type="eggNOG" id="ENOG502T1HV">
    <property type="taxonomic scope" value="Eukaryota"/>
</dbReference>
<name>G3NDV0_GASAC</name>
<feature type="region of interest" description="Disordered" evidence="1">
    <location>
        <begin position="24"/>
        <end position="155"/>
    </location>
</feature>
<organism evidence="2">
    <name type="scientific">Gasterosteus aculeatus</name>
    <name type="common">Three-spined stickleback</name>
    <dbReference type="NCBI Taxonomy" id="69293"/>
    <lineage>
        <taxon>Eukaryota</taxon>
        <taxon>Metazoa</taxon>
        <taxon>Chordata</taxon>
        <taxon>Craniata</taxon>
        <taxon>Vertebrata</taxon>
        <taxon>Euteleostomi</taxon>
        <taxon>Actinopterygii</taxon>
        <taxon>Neopterygii</taxon>
        <taxon>Teleostei</taxon>
        <taxon>Neoteleostei</taxon>
        <taxon>Acanthomorphata</taxon>
        <taxon>Eupercaria</taxon>
        <taxon>Perciformes</taxon>
        <taxon>Cottioidei</taxon>
        <taxon>Gasterosteales</taxon>
        <taxon>Gasterosteidae</taxon>
        <taxon>Gasterosteus</taxon>
    </lineage>
</organism>
<dbReference type="AlphaFoldDB" id="G3NDV0"/>
<dbReference type="InParanoid" id="G3NDV0"/>
<sequence length="183" mass="19483">MQPLGAICRIFCVYRRRSLLLRIRIPPNPPESPRRSSEAQSRSAMLHHQDQPLNSSYGGKGGSSNGSSSSLRNRKCDKDGNFNFLPGKDDEGTGGGGGGGGGGDENRNPVRPRYLGPLGRDPPNSKSPSGYHHYSGVLSRAPAGPAGAAWSPCRKSRAEMTVTAECLPTEPRKAGCRRRRGGG</sequence>
<feature type="compositionally biased region" description="Gly residues" evidence="1">
    <location>
        <begin position="93"/>
        <end position="103"/>
    </location>
</feature>
<dbReference type="Bgee" id="ENSGACG00000002678">
    <property type="expression patterns" value="Expressed in diencephalon and 6 other cell types or tissues"/>
</dbReference>
<evidence type="ECO:0000256" key="1">
    <source>
        <dbReference type="SAM" id="MobiDB-lite"/>
    </source>
</evidence>
<accession>G3NDV0</accession>
<reference evidence="2" key="2">
    <citation type="submission" date="2024-04" db="UniProtKB">
        <authorList>
            <consortium name="Ensembl"/>
        </authorList>
    </citation>
    <scope>IDENTIFICATION</scope>
</reference>
<protein>
    <submittedName>
        <fullName evidence="2">Uncharacterized protein</fullName>
    </submittedName>
</protein>
<dbReference type="Ensembl" id="ENSGACT00000003513.1">
    <property type="protein sequence ID" value="ENSGACP00000003501.1"/>
    <property type="gene ID" value="ENSGACG00000002678.1"/>
</dbReference>
<reference evidence="2" key="1">
    <citation type="submission" date="2006-01" db="EMBL/GenBank/DDBJ databases">
        <authorList>
            <person name="Lindblad-Toh K."/>
            <person name="Mauceli E."/>
            <person name="Grabherr M."/>
            <person name="Chang J.L."/>
            <person name="Lander E.S."/>
        </authorList>
    </citation>
    <scope>NUCLEOTIDE SEQUENCE [LARGE SCALE GENOMIC DNA]</scope>
</reference>
<proteinExistence type="predicted"/>